<organism evidence="1 2">
    <name type="scientific">Streptomyces xinghaiensis</name>
    <dbReference type="NCBI Taxonomy" id="1038928"/>
    <lineage>
        <taxon>Bacteria</taxon>
        <taxon>Bacillati</taxon>
        <taxon>Actinomycetota</taxon>
        <taxon>Actinomycetes</taxon>
        <taxon>Kitasatosporales</taxon>
        <taxon>Streptomycetaceae</taxon>
        <taxon>Streptomyces</taxon>
    </lineage>
</organism>
<proteinExistence type="predicted"/>
<dbReference type="AlphaFoldDB" id="A0A3M8FDI7"/>
<dbReference type="RefSeq" id="WP_043462147.1">
    <property type="nucleotide sequence ID" value="NZ_CP134822.1"/>
</dbReference>
<dbReference type="SUPFAM" id="SSF109854">
    <property type="entry name" value="DinB/YfiT-like putative metalloenzymes"/>
    <property type="match status" value="1"/>
</dbReference>
<reference evidence="1 2" key="1">
    <citation type="journal article" date="2014" name="Genome Announc.">
        <title>Draft Genome Sequence of Streptomyces fradiae ATCC 19609, a Strain Highly Sensitive to Antibiotics.</title>
        <authorList>
            <person name="Bekker O.B."/>
            <person name="Klimina K.M."/>
            <person name="Vatlin A.A."/>
            <person name="Zakharevich N.V."/>
            <person name="Kasianov A.S."/>
            <person name="Danilenko V.N."/>
        </authorList>
    </citation>
    <scope>NUCLEOTIDE SEQUENCE [LARGE SCALE GENOMIC DNA]</scope>
    <source>
        <strain evidence="1 2">ATCC 19609</strain>
    </source>
</reference>
<dbReference type="Pfam" id="PF04978">
    <property type="entry name" value="MST"/>
    <property type="match status" value="1"/>
</dbReference>
<protein>
    <submittedName>
        <fullName evidence="1">DinB family protein</fullName>
    </submittedName>
</protein>
<keyword evidence="2" id="KW-1185">Reference proteome</keyword>
<gene>
    <name evidence="1" type="ORF">SFRA_002480</name>
</gene>
<dbReference type="EMBL" id="JNAD02000001">
    <property type="protein sequence ID" value="RKM99090.1"/>
    <property type="molecule type" value="Genomic_DNA"/>
</dbReference>
<dbReference type="Proteomes" id="UP000028058">
    <property type="component" value="Unassembled WGS sequence"/>
</dbReference>
<name>A0A3M8FDI7_9ACTN</name>
<comment type="caution">
    <text evidence="1">The sequence shown here is derived from an EMBL/GenBank/DDBJ whole genome shotgun (WGS) entry which is preliminary data.</text>
</comment>
<evidence type="ECO:0000313" key="1">
    <source>
        <dbReference type="EMBL" id="RKM99090.1"/>
    </source>
</evidence>
<dbReference type="InterPro" id="IPR034660">
    <property type="entry name" value="DinB/YfiT-like"/>
</dbReference>
<dbReference type="OrthoDB" id="4548523at2"/>
<dbReference type="InterPro" id="IPR007061">
    <property type="entry name" value="MST-like"/>
</dbReference>
<sequence>MTTFDRPIPPLTADERTGLEAWLEFQRETLAVKCRDLTDEQLREAAVPPSNMTLLGLVRHLAEVERNWFRRILLGEDVPPVFGGAADLSETDGGFDLGDGLGRDEVFARWRAEIDSSRKICAAHGLEDTGLLPPNPGVEGPVNLRWIYVHMIEEYARHNGHADLIRERVDGVTGV</sequence>
<evidence type="ECO:0000313" key="2">
    <source>
        <dbReference type="Proteomes" id="UP000028058"/>
    </source>
</evidence>
<dbReference type="Gene3D" id="1.20.120.450">
    <property type="entry name" value="dinb family like domain"/>
    <property type="match status" value="1"/>
</dbReference>
<accession>A0A3M8FDI7</accession>